<proteinExistence type="inferred from homology"/>
<comment type="caution">
    <text evidence="5">The sequence shown here is derived from an EMBL/GenBank/DDBJ whole genome shotgun (WGS) entry which is preliminary data.</text>
</comment>
<comment type="cofactor">
    <cofactor evidence="1 3">
        <name>pyridoxal 5'-phosphate</name>
        <dbReference type="ChEBI" id="CHEBI:597326"/>
    </cofactor>
</comment>
<dbReference type="EMBL" id="JAHZIK010001881">
    <property type="protein sequence ID" value="MBW7459868.1"/>
    <property type="molecule type" value="Genomic_DNA"/>
</dbReference>
<sequence length="291" mass="31030">MLERFGHGGDLLTAQELFGIGAGSFTDLSANMNPQGPPACVASLLADYAQTIGHYPDPAARGLIHKLADHHGVSGSAILAGNGAAELIDLTVRLLQPKVTIVTAPSFVEYGDAAIKCGSAVKKLALSEEEGFRLTLQQVSDMLASLRAEGVGAGEALWFLGSPNNPTGQLSDPAIIRELLGEGERVVMDEAFMDFVPGAAAFSLLKEAAIHGNLIVIRSLTKFYAIPGIRLGYMVAIPATIARLKALQVPWSVNSLAQQIGEAVLGDEEYRRSTMDWLAEERPWLAVQLKR</sequence>
<name>A0ABS7CG14_9BACL</name>
<protein>
    <recommendedName>
        <fullName evidence="3">Aminotransferase</fullName>
        <ecNumber evidence="3">2.6.1.-</ecNumber>
    </recommendedName>
</protein>
<dbReference type="InterPro" id="IPR015421">
    <property type="entry name" value="PyrdxlP-dep_Trfase_major"/>
</dbReference>
<evidence type="ECO:0000259" key="4">
    <source>
        <dbReference type="Pfam" id="PF00155"/>
    </source>
</evidence>
<comment type="similarity">
    <text evidence="3">Belongs to the class-I pyridoxal-phosphate-dependent aminotransferase family.</text>
</comment>
<dbReference type="InterPro" id="IPR004838">
    <property type="entry name" value="NHTrfase_class1_PyrdxlP-BS"/>
</dbReference>
<feature type="non-terminal residue" evidence="5">
    <location>
        <position position="291"/>
    </location>
</feature>
<dbReference type="EC" id="2.6.1.-" evidence="3"/>
<dbReference type="PROSITE" id="PS00105">
    <property type="entry name" value="AA_TRANSFER_CLASS_1"/>
    <property type="match status" value="1"/>
</dbReference>
<evidence type="ECO:0000256" key="1">
    <source>
        <dbReference type="ARBA" id="ARBA00001933"/>
    </source>
</evidence>
<dbReference type="PANTHER" id="PTHR42885:SF1">
    <property type="entry name" value="THREONINE-PHOSPHATE DECARBOXYLASE"/>
    <property type="match status" value="1"/>
</dbReference>
<evidence type="ECO:0000256" key="2">
    <source>
        <dbReference type="ARBA" id="ARBA00022898"/>
    </source>
</evidence>
<gene>
    <name evidence="5" type="ORF">K0U00_37995</name>
</gene>
<dbReference type="InterPro" id="IPR004839">
    <property type="entry name" value="Aminotransferase_I/II_large"/>
</dbReference>
<accession>A0ABS7CG14</accession>
<keyword evidence="6" id="KW-1185">Reference proteome</keyword>
<dbReference type="InterPro" id="IPR015424">
    <property type="entry name" value="PyrdxlP-dep_Trfase"/>
</dbReference>
<dbReference type="SUPFAM" id="SSF53383">
    <property type="entry name" value="PLP-dependent transferases"/>
    <property type="match status" value="1"/>
</dbReference>
<dbReference type="PANTHER" id="PTHR42885">
    <property type="entry name" value="HISTIDINOL-PHOSPHATE AMINOTRANSFERASE-RELATED"/>
    <property type="match status" value="1"/>
</dbReference>
<feature type="domain" description="Aminotransferase class I/classII large" evidence="4">
    <location>
        <begin position="26"/>
        <end position="280"/>
    </location>
</feature>
<dbReference type="GO" id="GO:0008483">
    <property type="term" value="F:transaminase activity"/>
    <property type="evidence" value="ECO:0007669"/>
    <property type="project" value="UniProtKB-KW"/>
</dbReference>
<dbReference type="Proteomes" id="UP001519887">
    <property type="component" value="Unassembled WGS sequence"/>
</dbReference>
<dbReference type="InterPro" id="IPR015422">
    <property type="entry name" value="PyrdxlP-dep_Trfase_small"/>
</dbReference>
<keyword evidence="3" id="KW-0808">Transferase</keyword>
<dbReference type="Gene3D" id="3.40.640.10">
    <property type="entry name" value="Type I PLP-dependent aspartate aminotransferase-like (Major domain)"/>
    <property type="match status" value="1"/>
</dbReference>
<keyword evidence="3 5" id="KW-0032">Aminotransferase</keyword>
<keyword evidence="2" id="KW-0663">Pyridoxal phosphate</keyword>
<evidence type="ECO:0000313" key="5">
    <source>
        <dbReference type="EMBL" id="MBW7459868.1"/>
    </source>
</evidence>
<organism evidence="5 6">
    <name type="scientific">Paenibacillus sepulcri</name>
    <dbReference type="NCBI Taxonomy" id="359917"/>
    <lineage>
        <taxon>Bacteria</taxon>
        <taxon>Bacillati</taxon>
        <taxon>Bacillota</taxon>
        <taxon>Bacilli</taxon>
        <taxon>Bacillales</taxon>
        <taxon>Paenibacillaceae</taxon>
        <taxon>Paenibacillus</taxon>
    </lineage>
</organism>
<evidence type="ECO:0000256" key="3">
    <source>
        <dbReference type="RuleBase" id="RU000481"/>
    </source>
</evidence>
<dbReference type="CDD" id="cd00609">
    <property type="entry name" value="AAT_like"/>
    <property type="match status" value="1"/>
</dbReference>
<dbReference type="Pfam" id="PF00155">
    <property type="entry name" value="Aminotran_1_2"/>
    <property type="match status" value="1"/>
</dbReference>
<evidence type="ECO:0000313" key="6">
    <source>
        <dbReference type="Proteomes" id="UP001519887"/>
    </source>
</evidence>
<dbReference type="Gene3D" id="3.90.1150.10">
    <property type="entry name" value="Aspartate Aminotransferase, domain 1"/>
    <property type="match status" value="1"/>
</dbReference>
<reference evidence="5 6" key="1">
    <citation type="submission" date="2021-07" db="EMBL/GenBank/DDBJ databases">
        <title>Paenibacillus radiodurans sp. nov., isolated from the southeastern edge of Tengger Desert.</title>
        <authorList>
            <person name="Zhang G."/>
        </authorList>
    </citation>
    <scope>NUCLEOTIDE SEQUENCE [LARGE SCALE GENOMIC DNA]</scope>
    <source>
        <strain evidence="5 6">CCM 7311</strain>
    </source>
</reference>